<dbReference type="InterPro" id="IPR017853">
    <property type="entry name" value="GH"/>
</dbReference>
<dbReference type="STRING" id="36050.A0A1B8AIC1"/>
<feature type="signal peptide" evidence="16">
    <location>
        <begin position="1"/>
        <end position="21"/>
    </location>
</feature>
<evidence type="ECO:0000256" key="8">
    <source>
        <dbReference type="ARBA" id="ARBA00023024"/>
    </source>
</evidence>
<comment type="catalytic activity">
    <reaction evidence="1">
        <text>Random endo-hydrolysis of N-acetyl-beta-D-glucosaminide (1-&gt;4)-beta-linkages in chitin and chitodextrins.</text>
        <dbReference type="EC" id="3.2.1.14"/>
    </reaction>
</comment>
<evidence type="ECO:0000256" key="2">
    <source>
        <dbReference type="ARBA" id="ARBA00004613"/>
    </source>
</evidence>
<evidence type="ECO:0000256" key="11">
    <source>
        <dbReference type="ARBA" id="ARBA00023295"/>
    </source>
</evidence>
<evidence type="ECO:0000256" key="4">
    <source>
        <dbReference type="ARBA" id="ARBA00012729"/>
    </source>
</evidence>
<dbReference type="Pfam" id="PF00704">
    <property type="entry name" value="Glyco_hydro_18"/>
    <property type="match status" value="1"/>
</dbReference>
<feature type="chain" id="PRO_5008602885" description="chitinase" evidence="16">
    <location>
        <begin position="22"/>
        <end position="1541"/>
    </location>
</feature>
<dbReference type="InterPro" id="IPR029070">
    <property type="entry name" value="Chitinase_insertion_sf"/>
</dbReference>
<dbReference type="InterPro" id="IPR018392">
    <property type="entry name" value="LysM"/>
</dbReference>
<dbReference type="SUPFAM" id="SSF51445">
    <property type="entry name" value="(Trans)glycosidases"/>
    <property type="match status" value="1"/>
</dbReference>
<dbReference type="InterPro" id="IPR036861">
    <property type="entry name" value="Endochitinase-like_sf"/>
</dbReference>
<evidence type="ECO:0000256" key="14">
    <source>
        <dbReference type="RuleBase" id="RU000489"/>
    </source>
</evidence>
<dbReference type="InterPro" id="IPR001002">
    <property type="entry name" value="Chitin-bd_1"/>
</dbReference>
<dbReference type="Gene3D" id="3.10.350.10">
    <property type="entry name" value="LysM domain"/>
    <property type="match status" value="2"/>
</dbReference>
<dbReference type="EC" id="3.2.1.14" evidence="4"/>
<dbReference type="GO" id="GO:0000272">
    <property type="term" value="P:polysaccharide catabolic process"/>
    <property type="evidence" value="ECO:0007669"/>
    <property type="project" value="UniProtKB-KW"/>
</dbReference>
<evidence type="ECO:0000256" key="1">
    <source>
        <dbReference type="ARBA" id="ARBA00000822"/>
    </source>
</evidence>
<dbReference type="CDD" id="cd02878">
    <property type="entry name" value="GH18_zymocin_alpha"/>
    <property type="match status" value="1"/>
</dbReference>
<dbReference type="Gene3D" id="3.30.60.10">
    <property type="entry name" value="Endochitinase-like"/>
    <property type="match status" value="1"/>
</dbReference>
<protein>
    <recommendedName>
        <fullName evidence="4">chitinase</fullName>
        <ecNumber evidence="4">3.2.1.14</ecNumber>
    </recommendedName>
</protein>
<keyword evidence="16" id="KW-0732">Signal</keyword>
<evidence type="ECO:0000256" key="3">
    <source>
        <dbReference type="ARBA" id="ARBA00008682"/>
    </source>
</evidence>
<evidence type="ECO:0000256" key="13">
    <source>
        <dbReference type="ARBA" id="ARBA00044955"/>
    </source>
</evidence>
<proteinExistence type="inferred from homology"/>
<evidence type="ECO:0000256" key="10">
    <source>
        <dbReference type="ARBA" id="ARBA00023277"/>
    </source>
</evidence>
<dbReference type="SMART" id="SM00257">
    <property type="entry name" value="LysM"/>
    <property type="match status" value="2"/>
</dbReference>
<dbReference type="SMART" id="SM00636">
    <property type="entry name" value="Glyco_18"/>
    <property type="match status" value="1"/>
</dbReference>
<feature type="domain" description="LysM" evidence="17">
    <location>
        <begin position="336"/>
        <end position="381"/>
    </location>
</feature>
<keyword evidence="7 14" id="KW-0378">Hydrolase</keyword>
<dbReference type="SUPFAM" id="SSF57016">
    <property type="entry name" value="Plant lectins/antimicrobial peptides"/>
    <property type="match status" value="1"/>
</dbReference>
<dbReference type="SMART" id="SM00270">
    <property type="entry name" value="ChtBD1"/>
    <property type="match status" value="1"/>
</dbReference>
<keyword evidence="12" id="KW-0624">Polysaccharide degradation</keyword>
<dbReference type="CDD" id="cd00118">
    <property type="entry name" value="LysM"/>
    <property type="match status" value="1"/>
</dbReference>
<dbReference type="InterPro" id="IPR036779">
    <property type="entry name" value="LysM_dom_sf"/>
</dbReference>
<dbReference type="EMBL" id="LYXU01000003">
    <property type="protein sequence ID" value="OBS20238.1"/>
    <property type="molecule type" value="Genomic_DNA"/>
</dbReference>
<dbReference type="PROSITE" id="PS51910">
    <property type="entry name" value="GH18_2"/>
    <property type="match status" value="1"/>
</dbReference>
<dbReference type="PROSITE" id="PS51782">
    <property type="entry name" value="LYSM"/>
    <property type="match status" value="2"/>
</dbReference>
<dbReference type="GO" id="GO:0005576">
    <property type="term" value="C:extracellular region"/>
    <property type="evidence" value="ECO:0007669"/>
    <property type="project" value="UniProtKB-SubCell"/>
</dbReference>
<feature type="domain" description="LysM" evidence="17">
    <location>
        <begin position="401"/>
        <end position="450"/>
    </location>
</feature>
<keyword evidence="8" id="KW-0146">Chitin degradation</keyword>
<keyword evidence="11 14" id="KW-0326">Glycosidase</keyword>
<dbReference type="InterPro" id="IPR001223">
    <property type="entry name" value="Glyco_hydro18_cat"/>
</dbReference>
<feature type="region of interest" description="Disordered" evidence="15">
    <location>
        <begin position="994"/>
        <end position="1021"/>
    </location>
</feature>
<comment type="subcellular location">
    <subcellularLocation>
        <location evidence="2">Secreted</location>
    </subcellularLocation>
</comment>
<dbReference type="GO" id="GO:0006032">
    <property type="term" value="P:chitin catabolic process"/>
    <property type="evidence" value="ECO:0007669"/>
    <property type="project" value="UniProtKB-KW"/>
</dbReference>
<evidence type="ECO:0000313" key="19">
    <source>
        <dbReference type="EMBL" id="OBS20238.1"/>
    </source>
</evidence>
<dbReference type="Pfam" id="PF01476">
    <property type="entry name" value="LysM"/>
    <property type="match status" value="1"/>
</dbReference>
<keyword evidence="10" id="KW-0119">Carbohydrate metabolism</keyword>
<evidence type="ECO:0000313" key="20">
    <source>
        <dbReference type="Proteomes" id="UP000091967"/>
    </source>
</evidence>
<evidence type="ECO:0000256" key="7">
    <source>
        <dbReference type="ARBA" id="ARBA00022801"/>
    </source>
</evidence>
<dbReference type="SUPFAM" id="SSF54106">
    <property type="entry name" value="LysM domain"/>
    <property type="match status" value="1"/>
</dbReference>
<feature type="region of interest" description="Disordered" evidence="15">
    <location>
        <begin position="1516"/>
        <end position="1541"/>
    </location>
</feature>
<keyword evidence="5" id="KW-0964">Secreted</keyword>
<dbReference type="Gene3D" id="3.10.50.10">
    <property type="match status" value="1"/>
</dbReference>
<dbReference type="GO" id="GO:0008061">
    <property type="term" value="F:chitin binding"/>
    <property type="evidence" value="ECO:0007669"/>
    <property type="project" value="UniProtKB-KW"/>
</dbReference>
<dbReference type="Pfam" id="PF00187">
    <property type="entry name" value="Chitin_bind_1"/>
    <property type="match status" value="1"/>
</dbReference>
<evidence type="ECO:0000256" key="5">
    <source>
        <dbReference type="ARBA" id="ARBA00022525"/>
    </source>
</evidence>
<name>A0A1B8AIC1_FUSPO</name>
<evidence type="ECO:0000256" key="12">
    <source>
        <dbReference type="ARBA" id="ARBA00023326"/>
    </source>
</evidence>
<feature type="compositionally biased region" description="Acidic residues" evidence="15">
    <location>
        <begin position="1002"/>
        <end position="1014"/>
    </location>
</feature>
<feature type="region of interest" description="Disordered" evidence="15">
    <location>
        <begin position="1213"/>
        <end position="1257"/>
    </location>
</feature>
<dbReference type="InterPro" id="IPR001579">
    <property type="entry name" value="Glyco_hydro_18_chit_AS"/>
</dbReference>
<evidence type="ECO:0000259" key="17">
    <source>
        <dbReference type="PROSITE" id="PS51782"/>
    </source>
</evidence>
<evidence type="ECO:0000256" key="6">
    <source>
        <dbReference type="ARBA" id="ARBA00022669"/>
    </source>
</evidence>
<sequence length="1541" mass="169803">MLLPSRSFWTLMVLGASVVRSAIKTDGSSSVDPVYEDDPSPIGDIDTYYPDQHDCPLPCADFSNPHSWIPYLSPGRLERCKEPMLLQLSVSQPVDNPDSTIVIRSCTYGSNSTGLRATSQTRLENPKKSSKLYQGGSLKTAAACAIDGEPSDVQLRSVESGDKTESSRTLKLLEGLERFFEVQDNCDENFLFSYHQKTIVGIFIGTGLGKPTAKSAIAAVQKKIRSTGASSERMTVEFCNGRSRPEQVFGISINKDGKLHKVQKQLLEWSQGNCANGASLLAKRISGVKLFDIVGMEGFEDITDDSATPISTPTPTPKSISARLLGNVLSKRATCKHIQVESGDSCAALAARCNIRGADFLKYNPQKNLCATLQEGDYVCCSSGDPYKPEPPKPGADGTCATHLIKDRDNCAALAKKAGVTVADLEKFNKGKTWAWTDCKDLLVGYNMCLGPGNPPMPPPQEGAECGPLVPGTKAPTNKSISIADLNPCPLKACCSNWGFCGVFPAHCADHAPEGGGPGSKKKGFQTTCVSNCGNKIKQNSGPPSEFQRIGYYEAYGLDRDCLWLKAKDANTDGSYTHIHWAFASIDPTTWKPVIKEGKSQWADFKKLKAKRIVSLGGWADSTAPGKYNIMRSAIINNRETFATNLAKFADEEGIDGIDIDWEYPGAPDIEVDGKPIGQKQDGLNYLRFLTVLRRKMDSNKLVSIAAPASYWYLKAFPIDKIAEVVDYIVYMTYDLHGQWDYGNPNAYDQCDSGKCIRSHVNLTETNNALSMITKAGVPNNKVFVGEASYGRSFHMAQDGCWKPDCEFTGSRIESDATPGRCTKTGGYLAFAEIMEILRKGVDGLKIFHDSVSESDIMLYRGDYISYMTPKTKDSRRATWKGLNFGGSIDWAVDLQKFTDADFDAPVKRPDSGEGCILGRDETDNTGFLCSFTCSYGFCPESLCTCTDFGPLKKLPGEDKSKNARAFDEEDADMNRLCRFACKYGFCPNDTCTTETERKNDDEDEEDEDEEPSWDDQPNSYNYTDVRWQNAHKCFIYQDVTQGDDSLLPCKNICQPLLDEAEKEGRTSNYGCVGLFPLDEEIPWRKAPYSSDMVAPGECNCDNFLVNYFADTVIDALPVIAQIGCYILMSSLKFVLDVGTSFIPGPGKALDAGLDMAATAAQTLAYIYPEDEKPEDAFAWWFSGCGGTDLVPDEIKQIFDILNSVPTGRTSFKIPKNFKKGSGKKGDEGNPRAATKPPKQSKPKKNKGGGITKPKRCSVRPNRATVRLGGGKNTLRIMSCDRNSDTQVRDLIVTSLTYSANAQPLPVTRTCEARWDQACYHYSSAIKNNPSWSTITCPPEAATPTYRLNGHATNVYKKEHHQDWKEASVRKYQKGCQMDEYPPAYLMSRRDPFWLYGGKDRRGQRIRYLPASDNGGAAEMWKGVCFRDALMTLTDAELWDLIKRGKNKQSTYPAPNKEVMMLEIDINVRPEFSLAYEHENNPKPDAGLASNPCLPDSLLVGDPGFALLSLDEWYDKNPAGPNGPGPKWDYSQPYVKGSNGD</sequence>
<comment type="similarity">
    <text evidence="3">Belongs to the glycosyl hydrolase 18 family. Chitinase class V subfamily.</text>
</comment>
<gene>
    <name evidence="19" type="ORF">FPOA_06624</name>
</gene>
<feature type="compositionally biased region" description="Basic residues" evidence="15">
    <location>
        <begin position="1239"/>
        <end position="1257"/>
    </location>
</feature>
<evidence type="ECO:0000256" key="9">
    <source>
        <dbReference type="ARBA" id="ARBA00023026"/>
    </source>
</evidence>
<keyword evidence="9" id="KW-0843">Virulence</keyword>
<dbReference type="PANTHER" id="PTHR47700:SF2">
    <property type="entry name" value="CHITINASE"/>
    <property type="match status" value="1"/>
</dbReference>
<dbReference type="InterPro" id="IPR053214">
    <property type="entry name" value="LysM12-like"/>
</dbReference>
<dbReference type="Gene3D" id="3.20.20.80">
    <property type="entry name" value="Glycosidases"/>
    <property type="match status" value="1"/>
</dbReference>
<dbReference type="Proteomes" id="UP000091967">
    <property type="component" value="Unassembled WGS sequence"/>
</dbReference>
<evidence type="ECO:0000259" key="18">
    <source>
        <dbReference type="PROSITE" id="PS51910"/>
    </source>
</evidence>
<keyword evidence="20" id="KW-1185">Reference proteome</keyword>
<dbReference type="OrthoDB" id="73875at2759"/>
<reference evidence="19 20" key="1">
    <citation type="submission" date="2016-06" db="EMBL/GenBank/DDBJ databases">
        <title>Living apart together: crosstalk between the core and supernumerary genomes in a fungal plant pathogen.</title>
        <authorList>
            <person name="Vanheule A."/>
            <person name="Audenaert K."/>
            <person name="Warris S."/>
            <person name="Van De Geest H."/>
            <person name="Schijlen E."/>
            <person name="Hofte M."/>
            <person name="De Saeger S."/>
            <person name="Haesaert G."/>
            <person name="Waalwijk C."/>
            <person name="Van Der Lee T."/>
        </authorList>
    </citation>
    <scope>NUCLEOTIDE SEQUENCE [LARGE SCALE GENOMIC DNA]</scope>
    <source>
        <strain evidence="19 20">2516</strain>
    </source>
</reference>
<dbReference type="OMA" id="ECGPLVP"/>
<organism evidence="19 20">
    <name type="scientific">Fusarium poae</name>
    <dbReference type="NCBI Taxonomy" id="36050"/>
    <lineage>
        <taxon>Eukaryota</taxon>
        <taxon>Fungi</taxon>
        <taxon>Dikarya</taxon>
        <taxon>Ascomycota</taxon>
        <taxon>Pezizomycotina</taxon>
        <taxon>Sordariomycetes</taxon>
        <taxon>Hypocreomycetidae</taxon>
        <taxon>Hypocreales</taxon>
        <taxon>Nectriaceae</taxon>
        <taxon>Fusarium</taxon>
    </lineage>
</organism>
<dbReference type="SUPFAM" id="SSF54556">
    <property type="entry name" value="Chitinase insertion domain"/>
    <property type="match status" value="1"/>
</dbReference>
<comment type="caution">
    <text evidence="19">The sequence shown here is derived from an EMBL/GenBank/DDBJ whole genome shotgun (WGS) entry which is preliminary data.</text>
</comment>
<dbReference type="GO" id="GO:0008843">
    <property type="term" value="F:endochitinase activity"/>
    <property type="evidence" value="ECO:0007669"/>
    <property type="project" value="UniProtKB-EC"/>
</dbReference>
<evidence type="ECO:0000256" key="16">
    <source>
        <dbReference type="SAM" id="SignalP"/>
    </source>
</evidence>
<accession>A0A1B8AIC1</accession>
<feature type="domain" description="GH18" evidence="18">
    <location>
        <begin position="547"/>
        <end position="914"/>
    </location>
</feature>
<dbReference type="PROSITE" id="PS01095">
    <property type="entry name" value="GH18_1"/>
    <property type="match status" value="1"/>
</dbReference>
<dbReference type="InterPro" id="IPR011583">
    <property type="entry name" value="Chitinase_II/V-like_cat"/>
</dbReference>
<evidence type="ECO:0000256" key="15">
    <source>
        <dbReference type="SAM" id="MobiDB-lite"/>
    </source>
</evidence>
<comment type="similarity">
    <text evidence="13">Belongs to the secreted LysM effector family.</text>
</comment>
<keyword evidence="6" id="KW-0147">Chitin-binding</keyword>
<dbReference type="PANTHER" id="PTHR47700">
    <property type="entry name" value="V CHITINASE, PUTATIVE (AFU_ORTHOLOGUE AFUA_6G13720)-RELATED"/>
    <property type="match status" value="1"/>
</dbReference>
<dbReference type="CDD" id="cd00035">
    <property type="entry name" value="ChtBD1"/>
    <property type="match status" value="1"/>
</dbReference>